<accession>A0A6G1LHU8</accession>
<gene>
    <name evidence="3" type="ORF">EJ03DRAFT_333951</name>
</gene>
<organism evidence="3 4">
    <name type="scientific">Teratosphaeria nubilosa</name>
    <dbReference type="NCBI Taxonomy" id="161662"/>
    <lineage>
        <taxon>Eukaryota</taxon>
        <taxon>Fungi</taxon>
        <taxon>Dikarya</taxon>
        <taxon>Ascomycota</taxon>
        <taxon>Pezizomycotina</taxon>
        <taxon>Dothideomycetes</taxon>
        <taxon>Dothideomycetidae</taxon>
        <taxon>Mycosphaerellales</taxon>
        <taxon>Teratosphaeriaceae</taxon>
        <taxon>Teratosphaeria</taxon>
    </lineage>
</organism>
<dbReference type="InterPro" id="IPR043837">
    <property type="entry name" value="Mtf2-like_C"/>
</dbReference>
<evidence type="ECO:0000313" key="3">
    <source>
        <dbReference type="EMBL" id="KAF2772467.1"/>
    </source>
</evidence>
<evidence type="ECO:0000313" key="4">
    <source>
        <dbReference type="Proteomes" id="UP000799436"/>
    </source>
</evidence>
<dbReference type="GO" id="GO:0005739">
    <property type="term" value="C:mitochondrion"/>
    <property type="evidence" value="ECO:0007669"/>
    <property type="project" value="InterPro"/>
</dbReference>
<sequence>MVQAQQRPAKEFPAALQPMADEARERRQRQYADAKQADRTAGIQRELDATNALLDAATSDVELLRTLETHVLGRVVALNLDTTPQSEYEQRILRLFKIQREKAHRRSSSAGDRSSKWSVANQNDLEIMTVNFPDHLLHYMTTSTQNFPGSLLPLNLLAVLKRFGPSVFALGATTQLYNAHLRLLYSKFPFDLHAVVEVLEEMDRAVYSFDQDTEAILVEILRDAKKYGQRREGGPALEVIWRSAKMRRALRGVLEWRDEMARRREEEALKRAREEELMREVALEEGASRFPPIANPIHHHQQKPPTTSWDDLAYTTFQTPHHSEYNGTLSDAEWEMLAIVDIASGTLCESTPNCISNITAAYQALLHRRSSLRRQSQAIQVDLQVVQLGLIT</sequence>
<feature type="domain" description="Mtf2-like C-terminal" evidence="2">
    <location>
        <begin position="50"/>
        <end position="247"/>
    </location>
</feature>
<dbReference type="InterPro" id="IPR040009">
    <property type="entry name" value="Mtf2/C5D6.12-like"/>
</dbReference>
<dbReference type="EMBL" id="ML995814">
    <property type="protein sequence ID" value="KAF2772467.1"/>
    <property type="molecule type" value="Genomic_DNA"/>
</dbReference>
<dbReference type="Proteomes" id="UP000799436">
    <property type="component" value="Unassembled WGS sequence"/>
</dbReference>
<keyword evidence="4" id="KW-1185">Reference proteome</keyword>
<proteinExistence type="predicted"/>
<evidence type="ECO:0000256" key="1">
    <source>
        <dbReference type="SAM" id="MobiDB-lite"/>
    </source>
</evidence>
<protein>
    <recommendedName>
        <fullName evidence="2">Mtf2-like C-terminal domain-containing protein</fullName>
    </recommendedName>
</protein>
<dbReference type="PANTHER" id="PTHR39468:SF1">
    <property type="entry name" value="MTF2-LIKE C-TERMINAL DOMAIN-CONTAINING PROTEIN"/>
    <property type="match status" value="1"/>
</dbReference>
<dbReference type="Pfam" id="PF19189">
    <property type="entry name" value="Mtf2"/>
    <property type="match status" value="1"/>
</dbReference>
<name>A0A6G1LHU8_9PEZI</name>
<dbReference type="OrthoDB" id="2444174at2759"/>
<evidence type="ECO:0000259" key="2">
    <source>
        <dbReference type="Pfam" id="PF19189"/>
    </source>
</evidence>
<feature type="compositionally biased region" description="Basic and acidic residues" evidence="1">
    <location>
        <begin position="21"/>
        <end position="38"/>
    </location>
</feature>
<feature type="region of interest" description="Disordered" evidence="1">
    <location>
        <begin position="1"/>
        <end position="42"/>
    </location>
</feature>
<dbReference type="AlphaFoldDB" id="A0A6G1LHU8"/>
<reference evidence="3" key="1">
    <citation type="journal article" date="2020" name="Stud. Mycol.">
        <title>101 Dothideomycetes genomes: a test case for predicting lifestyles and emergence of pathogens.</title>
        <authorList>
            <person name="Haridas S."/>
            <person name="Albert R."/>
            <person name="Binder M."/>
            <person name="Bloem J."/>
            <person name="Labutti K."/>
            <person name="Salamov A."/>
            <person name="Andreopoulos B."/>
            <person name="Baker S."/>
            <person name="Barry K."/>
            <person name="Bills G."/>
            <person name="Bluhm B."/>
            <person name="Cannon C."/>
            <person name="Castanera R."/>
            <person name="Culley D."/>
            <person name="Daum C."/>
            <person name="Ezra D."/>
            <person name="Gonzalez J."/>
            <person name="Henrissat B."/>
            <person name="Kuo A."/>
            <person name="Liang C."/>
            <person name="Lipzen A."/>
            <person name="Lutzoni F."/>
            <person name="Magnuson J."/>
            <person name="Mondo S."/>
            <person name="Nolan M."/>
            <person name="Ohm R."/>
            <person name="Pangilinan J."/>
            <person name="Park H.-J."/>
            <person name="Ramirez L."/>
            <person name="Alfaro M."/>
            <person name="Sun H."/>
            <person name="Tritt A."/>
            <person name="Yoshinaga Y."/>
            <person name="Zwiers L.-H."/>
            <person name="Turgeon B."/>
            <person name="Goodwin S."/>
            <person name="Spatafora J."/>
            <person name="Crous P."/>
            <person name="Grigoriev I."/>
        </authorList>
    </citation>
    <scope>NUCLEOTIDE SEQUENCE</scope>
    <source>
        <strain evidence="3">CBS 116005</strain>
    </source>
</reference>
<dbReference type="PANTHER" id="PTHR39468">
    <property type="entry name" value="CHROMOSOME 7, WHOLE GENOME SHOTGUN SEQUENCE"/>
    <property type="match status" value="1"/>
</dbReference>